<dbReference type="PANTHER" id="PTHR30093">
    <property type="entry name" value="GENERAL SECRETION PATHWAY PROTEIN G"/>
    <property type="match status" value="1"/>
</dbReference>
<sequence>MRKRNGFTLIEVLVVVGIIGLLMAYLVPNLLSSQDRAKEAAVKAVMHSVQLAVEAYNMENTTYPVGHNLTVKNLAVNYLLPGEYLSSVPKNPFTGVEYADSDKAGKIMYDYNDLDGKYKLEGYKRNGRSKILELSNI</sequence>
<dbReference type="InterPro" id="IPR012902">
    <property type="entry name" value="N_methyl_site"/>
</dbReference>
<proteinExistence type="predicted"/>
<dbReference type="InterPro" id="IPR000983">
    <property type="entry name" value="Bac_GSPG_pilin"/>
</dbReference>
<dbReference type="InterPro" id="IPR045584">
    <property type="entry name" value="Pilin-like"/>
</dbReference>
<gene>
    <name evidence="7" type="ORF">FD145_1451</name>
</gene>
<dbReference type="GO" id="GO:0015627">
    <property type="term" value="C:type II protein secretion system complex"/>
    <property type="evidence" value="ECO:0007669"/>
    <property type="project" value="InterPro"/>
</dbReference>
<dbReference type="Proteomes" id="UP000488506">
    <property type="component" value="Unassembled WGS sequence"/>
</dbReference>
<evidence type="ECO:0000256" key="6">
    <source>
        <dbReference type="SAM" id="Phobius"/>
    </source>
</evidence>
<organism evidence="7 8">
    <name type="scientific">Candidatus Saganbacteria bacterium</name>
    <dbReference type="NCBI Taxonomy" id="2575572"/>
    <lineage>
        <taxon>Bacteria</taxon>
        <taxon>Bacillati</taxon>
        <taxon>Saganbacteria</taxon>
    </lineage>
</organism>
<reference evidence="7 8" key="1">
    <citation type="submission" date="2019-12" db="EMBL/GenBank/DDBJ databases">
        <authorList>
            <person name="Wolfe R."/>
            <person name="Danczak R."/>
            <person name="Wilkins M."/>
        </authorList>
    </citation>
    <scope>NUCLEOTIDE SEQUENCE [LARGE SCALE GENOMIC DNA]</scope>
    <source>
        <strain evidence="7">X2_MaxBin.013</strain>
    </source>
</reference>
<evidence type="ECO:0000256" key="2">
    <source>
        <dbReference type="ARBA" id="ARBA00022481"/>
    </source>
</evidence>
<comment type="subcellular location">
    <subcellularLocation>
        <location evidence="1">Membrane</location>
        <topology evidence="1">Single-pass membrane protein</topology>
    </subcellularLocation>
</comment>
<evidence type="ECO:0000256" key="5">
    <source>
        <dbReference type="ARBA" id="ARBA00023136"/>
    </source>
</evidence>
<name>A0A833KZV5_UNCSA</name>
<comment type="caution">
    <text evidence="7">The sequence shown here is derived from an EMBL/GenBank/DDBJ whole genome shotgun (WGS) entry which is preliminary data.</text>
</comment>
<dbReference type="Pfam" id="PF07963">
    <property type="entry name" value="N_methyl"/>
    <property type="match status" value="1"/>
</dbReference>
<accession>A0A833KZV5</accession>
<dbReference type="AlphaFoldDB" id="A0A833KZV5"/>
<evidence type="ECO:0000256" key="3">
    <source>
        <dbReference type="ARBA" id="ARBA00022692"/>
    </source>
</evidence>
<evidence type="ECO:0000313" key="7">
    <source>
        <dbReference type="EMBL" id="KAF0133043.1"/>
    </source>
</evidence>
<dbReference type="SUPFAM" id="SSF54523">
    <property type="entry name" value="Pili subunits"/>
    <property type="match status" value="1"/>
</dbReference>
<keyword evidence="2" id="KW-0488">Methylation</keyword>
<dbReference type="PRINTS" id="PR00813">
    <property type="entry name" value="BCTERIALGSPG"/>
</dbReference>
<keyword evidence="5 6" id="KW-0472">Membrane</keyword>
<keyword evidence="3 6" id="KW-0812">Transmembrane</keyword>
<dbReference type="EMBL" id="WPAF01000036">
    <property type="protein sequence ID" value="KAF0133043.1"/>
    <property type="molecule type" value="Genomic_DNA"/>
</dbReference>
<dbReference type="PANTHER" id="PTHR30093:SF44">
    <property type="entry name" value="TYPE II SECRETION SYSTEM CORE PROTEIN G"/>
    <property type="match status" value="1"/>
</dbReference>
<dbReference type="Gene3D" id="3.30.700.10">
    <property type="entry name" value="Glycoprotein, Type 4 Pilin"/>
    <property type="match status" value="1"/>
</dbReference>
<evidence type="ECO:0000256" key="1">
    <source>
        <dbReference type="ARBA" id="ARBA00004167"/>
    </source>
</evidence>
<feature type="transmembrane region" description="Helical" evidence="6">
    <location>
        <begin position="7"/>
        <end position="27"/>
    </location>
</feature>
<evidence type="ECO:0000313" key="8">
    <source>
        <dbReference type="Proteomes" id="UP000488506"/>
    </source>
</evidence>
<dbReference type="NCBIfam" id="TIGR02532">
    <property type="entry name" value="IV_pilin_GFxxxE"/>
    <property type="match status" value="1"/>
</dbReference>
<evidence type="ECO:0000256" key="4">
    <source>
        <dbReference type="ARBA" id="ARBA00022989"/>
    </source>
</evidence>
<keyword evidence="4 6" id="KW-1133">Transmembrane helix</keyword>
<dbReference type="GO" id="GO:0015628">
    <property type="term" value="P:protein secretion by the type II secretion system"/>
    <property type="evidence" value="ECO:0007669"/>
    <property type="project" value="InterPro"/>
</dbReference>
<protein>
    <submittedName>
        <fullName evidence="7">N-terminal methylation motif domain-containing protein</fullName>
    </submittedName>
</protein>
<dbReference type="GO" id="GO:0016020">
    <property type="term" value="C:membrane"/>
    <property type="evidence" value="ECO:0007669"/>
    <property type="project" value="UniProtKB-SubCell"/>
</dbReference>